<feature type="binding site" evidence="6">
    <location>
        <position position="72"/>
    </location>
    <ligand>
        <name>ATP</name>
        <dbReference type="ChEBI" id="CHEBI:30616"/>
    </ligand>
</feature>
<evidence type="ECO:0000256" key="6">
    <source>
        <dbReference type="PROSITE-ProRule" id="PRU10141"/>
    </source>
</evidence>
<keyword evidence="2" id="KW-0808">Transferase</keyword>
<keyword evidence="10" id="KW-1185">Reference proteome</keyword>
<dbReference type="EMBL" id="JAKKPZ010000073">
    <property type="protein sequence ID" value="KAI1704022.1"/>
    <property type="molecule type" value="Genomic_DNA"/>
</dbReference>
<feature type="region of interest" description="Disordered" evidence="7">
    <location>
        <begin position="392"/>
        <end position="498"/>
    </location>
</feature>
<proteinExistence type="predicted"/>
<evidence type="ECO:0000256" key="4">
    <source>
        <dbReference type="ARBA" id="ARBA00022777"/>
    </source>
</evidence>
<feature type="compositionally biased region" description="Low complexity" evidence="7">
    <location>
        <begin position="441"/>
        <end position="478"/>
    </location>
</feature>
<protein>
    <submittedName>
        <fullName evidence="9">Protein kinase domain-containing protein</fullName>
    </submittedName>
</protein>
<gene>
    <name evidence="9" type="ORF">DdX_14523</name>
</gene>
<evidence type="ECO:0000313" key="10">
    <source>
        <dbReference type="Proteomes" id="UP001201812"/>
    </source>
</evidence>
<feature type="compositionally biased region" description="Low complexity" evidence="7">
    <location>
        <begin position="533"/>
        <end position="543"/>
    </location>
</feature>
<feature type="domain" description="Protein kinase" evidence="8">
    <location>
        <begin position="42"/>
        <end position="344"/>
    </location>
</feature>
<evidence type="ECO:0000256" key="7">
    <source>
        <dbReference type="SAM" id="MobiDB-lite"/>
    </source>
</evidence>
<dbReference type="Gene3D" id="3.30.200.20">
    <property type="entry name" value="Phosphorylase Kinase, domain 1"/>
    <property type="match status" value="1"/>
</dbReference>
<dbReference type="GO" id="GO:0005524">
    <property type="term" value="F:ATP binding"/>
    <property type="evidence" value="ECO:0007669"/>
    <property type="project" value="UniProtKB-UniRule"/>
</dbReference>
<evidence type="ECO:0000256" key="3">
    <source>
        <dbReference type="ARBA" id="ARBA00022741"/>
    </source>
</evidence>
<keyword evidence="3 6" id="KW-0547">Nucleotide-binding</keyword>
<dbReference type="InterPro" id="IPR050117">
    <property type="entry name" value="MAPK"/>
</dbReference>
<dbReference type="FunFam" id="1.10.510.10:FF:000624">
    <property type="entry name" value="Mitogen-activated protein kinase"/>
    <property type="match status" value="1"/>
</dbReference>
<organism evidence="9 10">
    <name type="scientific">Ditylenchus destructor</name>
    <dbReference type="NCBI Taxonomy" id="166010"/>
    <lineage>
        <taxon>Eukaryota</taxon>
        <taxon>Metazoa</taxon>
        <taxon>Ecdysozoa</taxon>
        <taxon>Nematoda</taxon>
        <taxon>Chromadorea</taxon>
        <taxon>Rhabditida</taxon>
        <taxon>Tylenchina</taxon>
        <taxon>Tylenchomorpha</taxon>
        <taxon>Sphaerularioidea</taxon>
        <taxon>Anguinidae</taxon>
        <taxon>Anguininae</taxon>
        <taxon>Ditylenchus</taxon>
    </lineage>
</organism>
<dbReference type="PROSITE" id="PS00107">
    <property type="entry name" value="PROTEIN_KINASE_ATP"/>
    <property type="match status" value="1"/>
</dbReference>
<comment type="caution">
    <text evidence="9">The sequence shown here is derived from an EMBL/GenBank/DDBJ whole genome shotgun (WGS) entry which is preliminary data.</text>
</comment>
<dbReference type="InterPro" id="IPR000719">
    <property type="entry name" value="Prot_kinase_dom"/>
</dbReference>
<keyword evidence="1" id="KW-0723">Serine/threonine-protein kinase</keyword>
<keyword evidence="4 9" id="KW-0418">Kinase</keyword>
<dbReference type="PANTHER" id="PTHR24055">
    <property type="entry name" value="MITOGEN-ACTIVATED PROTEIN KINASE"/>
    <property type="match status" value="1"/>
</dbReference>
<accession>A0AAD4R1M2</accession>
<sequence>MPVADESRFNNSSSHGFNRILNGLARRQLILDFQFGAASDEYEPVRSIGAGAFGIVCEARQAGSDENMAIKKIGHASATPTLARRTLREIRVLRYINHPNIVALRDVFRTDGGQLGLNVFLVMELMEGSLHHVIHGCPSEALEYDLIAHLLFQILRGLRYLHTAGIAHRDLKPSNLLVNSNGDLRIADFGMAKLAIRDRIDEADECSFYMTQHIATLPYRAPELLFVTPEHSTAVDMWAVGCIFAEMILRRELFPGRSVSNQIKIVLHSLGTPSKKLLRQIQCDKTRQYIQAFGNQPPLDWHSIVRPARPHPHTDAALDLIASLVRLDASERVDVHRAIHHSFLRPYVPVIPVERGCPFKVKMDMSAVEQLNHHQLAQMIANDVRCADVTESRDSTNTAAPQVRRSCSALNPDTRPMQIRARRQDLEPSSSSSMCSTNGGITDSSMMTIDDSSAMSVEEASGSSGSSNNSSPSSTSGEDNSRCLEGTRQQRAAYPQLNYSNSFGSRRLYAPNAHYVYYKRIAEQSKGQVPKANPENDNNNEPDIQITAL</sequence>
<evidence type="ECO:0000259" key="8">
    <source>
        <dbReference type="PROSITE" id="PS50011"/>
    </source>
</evidence>
<dbReference type="Proteomes" id="UP001201812">
    <property type="component" value="Unassembled WGS sequence"/>
</dbReference>
<dbReference type="Pfam" id="PF00069">
    <property type="entry name" value="Pkinase"/>
    <property type="match status" value="1"/>
</dbReference>
<evidence type="ECO:0000313" key="9">
    <source>
        <dbReference type="EMBL" id="KAI1704022.1"/>
    </source>
</evidence>
<dbReference type="AlphaFoldDB" id="A0AAD4R1M2"/>
<dbReference type="GO" id="GO:0004674">
    <property type="term" value="F:protein serine/threonine kinase activity"/>
    <property type="evidence" value="ECO:0007669"/>
    <property type="project" value="UniProtKB-KW"/>
</dbReference>
<dbReference type="InterPro" id="IPR011009">
    <property type="entry name" value="Kinase-like_dom_sf"/>
</dbReference>
<name>A0AAD4R1M2_9BILA</name>
<evidence type="ECO:0000256" key="5">
    <source>
        <dbReference type="ARBA" id="ARBA00022840"/>
    </source>
</evidence>
<reference evidence="9" key="1">
    <citation type="submission" date="2022-01" db="EMBL/GenBank/DDBJ databases">
        <title>Genome Sequence Resource for Two Populations of Ditylenchus destructor, the Migratory Endoparasitic Phytonematode.</title>
        <authorList>
            <person name="Zhang H."/>
            <person name="Lin R."/>
            <person name="Xie B."/>
        </authorList>
    </citation>
    <scope>NUCLEOTIDE SEQUENCE</scope>
    <source>
        <strain evidence="9">BazhouSP</strain>
    </source>
</reference>
<dbReference type="PROSITE" id="PS50011">
    <property type="entry name" value="PROTEIN_KINASE_DOM"/>
    <property type="match status" value="1"/>
</dbReference>
<dbReference type="Gene3D" id="1.10.510.10">
    <property type="entry name" value="Transferase(Phosphotransferase) domain 1"/>
    <property type="match status" value="1"/>
</dbReference>
<dbReference type="InterPro" id="IPR017441">
    <property type="entry name" value="Protein_kinase_ATP_BS"/>
</dbReference>
<dbReference type="PROSITE" id="PS00108">
    <property type="entry name" value="PROTEIN_KINASE_ST"/>
    <property type="match status" value="1"/>
</dbReference>
<keyword evidence="5 6" id="KW-0067">ATP-binding</keyword>
<dbReference type="InterPro" id="IPR008271">
    <property type="entry name" value="Ser/Thr_kinase_AS"/>
</dbReference>
<evidence type="ECO:0000256" key="1">
    <source>
        <dbReference type="ARBA" id="ARBA00022527"/>
    </source>
</evidence>
<feature type="region of interest" description="Disordered" evidence="7">
    <location>
        <begin position="525"/>
        <end position="549"/>
    </location>
</feature>
<dbReference type="SUPFAM" id="SSF56112">
    <property type="entry name" value="Protein kinase-like (PK-like)"/>
    <property type="match status" value="1"/>
</dbReference>
<evidence type="ECO:0000256" key="2">
    <source>
        <dbReference type="ARBA" id="ARBA00022679"/>
    </source>
</evidence>
<dbReference type="SMART" id="SM00220">
    <property type="entry name" value="S_TKc"/>
    <property type="match status" value="1"/>
</dbReference>